<evidence type="ECO:0000313" key="3">
    <source>
        <dbReference type="Proteomes" id="UP000225379"/>
    </source>
</evidence>
<dbReference type="EMBL" id="PDKW01000041">
    <property type="protein sequence ID" value="PGH56622.1"/>
    <property type="molecule type" value="Genomic_DNA"/>
</dbReference>
<feature type="region of interest" description="Disordered" evidence="1">
    <location>
        <begin position="117"/>
        <end position="158"/>
    </location>
</feature>
<proteinExistence type="predicted"/>
<sequence>MNVAVATSTVSRPFAFMTPRGSDAVEPGAGTRTPPSSNVPQAEAETAGTTEPLVNRFPTVAFSYDTDASRLVMLYRDPANGKTVSQIPTEAALKQYKEAQQTEKDAERASLLKLTVGESGQGGQAGGQADGRSAAYGRGGSDGPATAGTATASTPRTAAPVTSTASAAAAFVAHSASVATTSAGTSAGRVNVVI</sequence>
<evidence type="ECO:0000256" key="1">
    <source>
        <dbReference type="SAM" id="MobiDB-lite"/>
    </source>
</evidence>
<keyword evidence="3" id="KW-1185">Reference proteome</keyword>
<feature type="compositionally biased region" description="Low complexity" evidence="1">
    <location>
        <begin position="143"/>
        <end position="158"/>
    </location>
</feature>
<dbReference type="AlphaFoldDB" id="A0A2B8BGW2"/>
<comment type="caution">
    <text evidence="2">The sequence shown here is derived from an EMBL/GenBank/DDBJ whole genome shotgun (WGS) entry which is preliminary data.</text>
</comment>
<accession>A0A2B8BGW2</accession>
<feature type="compositionally biased region" description="Gly residues" evidence="1">
    <location>
        <begin position="119"/>
        <end position="129"/>
    </location>
</feature>
<organism evidence="2 3">
    <name type="scientific">Azospirillum palustre</name>
    <dbReference type="NCBI Taxonomy" id="2044885"/>
    <lineage>
        <taxon>Bacteria</taxon>
        <taxon>Pseudomonadati</taxon>
        <taxon>Pseudomonadota</taxon>
        <taxon>Alphaproteobacteria</taxon>
        <taxon>Rhodospirillales</taxon>
        <taxon>Azospirillaceae</taxon>
        <taxon>Azospirillum</taxon>
    </lineage>
</organism>
<evidence type="ECO:0000313" key="2">
    <source>
        <dbReference type="EMBL" id="PGH56622.1"/>
    </source>
</evidence>
<protein>
    <submittedName>
        <fullName evidence="2">Uncharacterized protein</fullName>
    </submittedName>
</protein>
<dbReference type="Proteomes" id="UP000225379">
    <property type="component" value="Unassembled WGS sequence"/>
</dbReference>
<gene>
    <name evidence="2" type="ORF">CRT60_17075</name>
</gene>
<name>A0A2B8BGW2_9PROT</name>
<feature type="region of interest" description="Disordered" evidence="1">
    <location>
        <begin position="15"/>
        <end position="51"/>
    </location>
</feature>
<dbReference type="RefSeq" id="WP_098737709.1">
    <property type="nucleotide sequence ID" value="NZ_PDKW01000041.1"/>
</dbReference>
<reference evidence="3" key="1">
    <citation type="submission" date="2017-10" db="EMBL/GenBank/DDBJ databases">
        <authorList>
            <person name="Kravchenko I.K."/>
            <person name="Grouzdev D.S."/>
        </authorList>
    </citation>
    <scope>NUCLEOTIDE SEQUENCE [LARGE SCALE GENOMIC DNA]</scope>
    <source>
        <strain evidence="3">B2</strain>
    </source>
</reference>